<keyword evidence="2" id="KW-1185">Reference proteome</keyword>
<dbReference type="RefSeq" id="WP_345823147.1">
    <property type="nucleotide sequence ID" value="NZ_JBDIML010000001.1"/>
</dbReference>
<sequence length="85" mass="9590">MMTKQNETNNSLSINVDVNTTNLTAKLKVISKHAIALAEELEQMDEMTCPMCNNVLLEENYFADEVLHFSKVECSECGYSKTSPR</sequence>
<proteinExistence type="predicted"/>
<gene>
    <name evidence="1" type="ORF">ABC228_00585</name>
</gene>
<organism evidence="1 2">
    <name type="scientific">Ornithinibacillus xuwenensis</name>
    <dbReference type="NCBI Taxonomy" id="3144668"/>
    <lineage>
        <taxon>Bacteria</taxon>
        <taxon>Bacillati</taxon>
        <taxon>Bacillota</taxon>
        <taxon>Bacilli</taxon>
        <taxon>Bacillales</taxon>
        <taxon>Bacillaceae</taxon>
        <taxon>Ornithinibacillus</taxon>
    </lineage>
</organism>
<protein>
    <submittedName>
        <fullName evidence="1">Uncharacterized protein</fullName>
    </submittedName>
</protein>
<dbReference type="Proteomes" id="UP001444625">
    <property type="component" value="Unassembled WGS sequence"/>
</dbReference>
<reference evidence="1 2" key="1">
    <citation type="submission" date="2024-05" db="EMBL/GenBank/DDBJ databases">
        <authorList>
            <person name="Haq I."/>
            <person name="Ullah Z."/>
            <person name="Ahmad R."/>
            <person name="Li M."/>
            <person name="Tong Y."/>
        </authorList>
    </citation>
    <scope>NUCLEOTIDE SEQUENCE [LARGE SCALE GENOMIC DNA]</scope>
    <source>
        <strain evidence="1 2">16A2E</strain>
    </source>
</reference>
<evidence type="ECO:0000313" key="2">
    <source>
        <dbReference type="Proteomes" id="UP001444625"/>
    </source>
</evidence>
<comment type="caution">
    <text evidence="1">The sequence shown here is derived from an EMBL/GenBank/DDBJ whole genome shotgun (WGS) entry which is preliminary data.</text>
</comment>
<name>A0ABU9XBP3_9BACI</name>
<dbReference type="EMBL" id="JBDIML010000001">
    <property type="protein sequence ID" value="MEN2765671.1"/>
    <property type="molecule type" value="Genomic_DNA"/>
</dbReference>
<evidence type="ECO:0000313" key="1">
    <source>
        <dbReference type="EMBL" id="MEN2765671.1"/>
    </source>
</evidence>
<accession>A0ABU9XBP3</accession>